<feature type="transmembrane region" description="Helical" evidence="6">
    <location>
        <begin position="151"/>
        <end position="169"/>
    </location>
</feature>
<keyword evidence="9" id="KW-1185">Reference proteome</keyword>
<dbReference type="GO" id="GO:0004930">
    <property type="term" value="F:G protein-coupled receptor activity"/>
    <property type="evidence" value="ECO:0007669"/>
    <property type="project" value="InterPro"/>
</dbReference>
<feature type="transmembrane region" description="Helical" evidence="6">
    <location>
        <begin position="340"/>
        <end position="360"/>
    </location>
</feature>
<gene>
    <name evidence="8" type="ORF">SSLN_LOCUS5655</name>
</gene>
<dbReference type="Gene3D" id="1.20.1070.10">
    <property type="entry name" value="Rhodopsin 7-helix transmembrane proteins"/>
    <property type="match status" value="1"/>
</dbReference>
<evidence type="ECO:0000256" key="5">
    <source>
        <dbReference type="SAM" id="MobiDB-lite"/>
    </source>
</evidence>
<dbReference type="GO" id="GO:0016020">
    <property type="term" value="C:membrane"/>
    <property type="evidence" value="ECO:0007669"/>
    <property type="project" value="UniProtKB-SubCell"/>
</dbReference>
<dbReference type="EMBL" id="UYSU01033343">
    <property type="protein sequence ID" value="VDL92040.1"/>
    <property type="molecule type" value="Genomic_DNA"/>
</dbReference>
<reference evidence="8 9" key="2">
    <citation type="submission" date="2018-11" db="EMBL/GenBank/DDBJ databases">
        <authorList>
            <consortium name="Pathogen Informatics"/>
        </authorList>
    </citation>
    <scope>NUCLEOTIDE SEQUENCE [LARGE SCALE GENOMIC DNA]</scope>
    <source>
        <strain evidence="8 9">NST_G2</strain>
    </source>
</reference>
<feature type="transmembrane region" description="Helical" evidence="6">
    <location>
        <begin position="30"/>
        <end position="51"/>
    </location>
</feature>
<evidence type="ECO:0000256" key="2">
    <source>
        <dbReference type="ARBA" id="ARBA00022692"/>
    </source>
</evidence>
<reference evidence="10" key="1">
    <citation type="submission" date="2016-06" db="UniProtKB">
        <authorList>
            <consortium name="WormBaseParasite"/>
        </authorList>
    </citation>
    <scope>IDENTIFICATION</scope>
</reference>
<evidence type="ECO:0000313" key="9">
    <source>
        <dbReference type="Proteomes" id="UP000275846"/>
    </source>
</evidence>
<dbReference type="STRING" id="70667.A0A183SN57"/>
<dbReference type="PANTHER" id="PTHR46641">
    <property type="entry name" value="FMRFAMIDE RECEPTOR-RELATED"/>
    <property type="match status" value="1"/>
</dbReference>
<dbReference type="PANTHER" id="PTHR46641:SF2">
    <property type="entry name" value="FMRFAMIDE RECEPTOR"/>
    <property type="match status" value="1"/>
</dbReference>
<dbReference type="InterPro" id="IPR017452">
    <property type="entry name" value="GPCR_Rhodpsn_7TM"/>
</dbReference>
<protein>
    <submittedName>
        <fullName evidence="10">G_PROTEIN_RECEP_F1_2 domain-containing protein</fullName>
    </submittedName>
</protein>
<name>A0A183SN57_SCHSO</name>
<keyword evidence="4 6" id="KW-0472">Membrane</keyword>
<feature type="region of interest" description="Disordered" evidence="5">
    <location>
        <begin position="306"/>
        <end position="331"/>
    </location>
</feature>
<comment type="subcellular location">
    <subcellularLocation>
        <location evidence="1">Membrane</location>
    </subcellularLocation>
</comment>
<sequence length="419" mass="47678">MANNSTVPSPPSLTPDVAYALNLSSIGYVYVQPFICLVGLVLNIVNSCIFARKTFAPPAYLLMFALSISDSITLGLRIPQGLIYYQGNSMTQKMIAIYVYIYATYVEVPITNMSENMSAWLTVSLAIERFVAMKHWNLSKQYCHRRNAKRLVFVITVISIILNLPYFMIHQLQVQKRSNGAVRIVSSTTRFGDSSFYTVYSWLRIFLVQIIPLFFLCHSNILLLILVYEHNSRFRSQGLKMHSRFNRSVIRSVSFDSTPDGETQATNEANLLSDSPNTIHPHAPLLKKLENLSLTTGKPVDMVPRDAPQNWGPSNPNVPRGVAKQNHHQQQKKKAAQQKLTILLIAVILLFLFGEIPQALSYQRIFQVFGFCTAAFHHCPTYIIYRMITTNLALTAYGLKFFLYVFLNKHFQQELRSCC</sequence>
<dbReference type="OrthoDB" id="10011262at2759"/>
<dbReference type="InterPro" id="IPR052954">
    <property type="entry name" value="GPCR-Ligand_Int"/>
</dbReference>
<keyword evidence="2 6" id="KW-0812">Transmembrane</keyword>
<feature type="transmembrane region" description="Helical" evidence="6">
    <location>
        <begin position="58"/>
        <end position="78"/>
    </location>
</feature>
<evidence type="ECO:0000313" key="8">
    <source>
        <dbReference type="EMBL" id="VDL92040.1"/>
    </source>
</evidence>
<dbReference type="Pfam" id="PF00001">
    <property type="entry name" value="7tm_1"/>
    <property type="match status" value="1"/>
</dbReference>
<dbReference type="Proteomes" id="UP000275846">
    <property type="component" value="Unassembled WGS sequence"/>
</dbReference>
<evidence type="ECO:0000256" key="1">
    <source>
        <dbReference type="ARBA" id="ARBA00004370"/>
    </source>
</evidence>
<evidence type="ECO:0000259" key="7">
    <source>
        <dbReference type="PROSITE" id="PS50262"/>
    </source>
</evidence>
<proteinExistence type="predicted"/>
<dbReference type="CDD" id="cd14978">
    <property type="entry name" value="7tmA_FMRFamide_R-like"/>
    <property type="match status" value="1"/>
</dbReference>
<evidence type="ECO:0000256" key="4">
    <source>
        <dbReference type="ARBA" id="ARBA00023136"/>
    </source>
</evidence>
<accession>A0A183SN57</accession>
<dbReference type="PROSITE" id="PS50262">
    <property type="entry name" value="G_PROTEIN_RECEP_F1_2"/>
    <property type="match status" value="1"/>
</dbReference>
<evidence type="ECO:0000256" key="3">
    <source>
        <dbReference type="ARBA" id="ARBA00022989"/>
    </source>
</evidence>
<feature type="domain" description="G-protein coupled receptors family 1 profile" evidence="7">
    <location>
        <begin position="42"/>
        <end position="404"/>
    </location>
</feature>
<dbReference type="InterPro" id="IPR000276">
    <property type="entry name" value="GPCR_Rhodpsn"/>
</dbReference>
<feature type="transmembrane region" description="Helical" evidence="6">
    <location>
        <begin position="383"/>
        <end position="407"/>
    </location>
</feature>
<evidence type="ECO:0000256" key="6">
    <source>
        <dbReference type="SAM" id="Phobius"/>
    </source>
</evidence>
<evidence type="ECO:0000313" key="10">
    <source>
        <dbReference type="WBParaSite" id="SSLN_0000583601-mRNA-1"/>
    </source>
</evidence>
<feature type="transmembrane region" description="Helical" evidence="6">
    <location>
        <begin position="90"/>
        <end position="108"/>
    </location>
</feature>
<dbReference type="AlphaFoldDB" id="A0A183SN57"/>
<keyword evidence="3 6" id="KW-1133">Transmembrane helix</keyword>
<dbReference type="WBParaSite" id="SSLN_0000583601-mRNA-1">
    <property type="protein sequence ID" value="SSLN_0000583601-mRNA-1"/>
    <property type="gene ID" value="SSLN_0000583601"/>
</dbReference>
<dbReference type="SUPFAM" id="SSF81321">
    <property type="entry name" value="Family A G protein-coupled receptor-like"/>
    <property type="match status" value="1"/>
</dbReference>
<feature type="transmembrane region" description="Helical" evidence="6">
    <location>
        <begin position="202"/>
        <end position="228"/>
    </location>
</feature>
<organism evidence="10">
    <name type="scientific">Schistocephalus solidus</name>
    <name type="common">Tapeworm</name>
    <dbReference type="NCBI Taxonomy" id="70667"/>
    <lineage>
        <taxon>Eukaryota</taxon>
        <taxon>Metazoa</taxon>
        <taxon>Spiralia</taxon>
        <taxon>Lophotrochozoa</taxon>
        <taxon>Platyhelminthes</taxon>
        <taxon>Cestoda</taxon>
        <taxon>Eucestoda</taxon>
        <taxon>Diphyllobothriidea</taxon>
        <taxon>Diphyllobothriidae</taxon>
        <taxon>Schistocephalus</taxon>
    </lineage>
</organism>